<protein>
    <submittedName>
        <fullName evidence="3">Nitrogen regulatory protein P-II family</fullName>
    </submittedName>
</protein>
<evidence type="ECO:0000256" key="1">
    <source>
        <dbReference type="PIRSR" id="PIRSR602187-50"/>
    </source>
</evidence>
<dbReference type="InterPro" id="IPR002187">
    <property type="entry name" value="N-reg_PII"/>
</dbReference>
<sequence length="111" mass="12122">MKKIEAIVLASREKNILDALRKLEIGGLTVIPGKGRGQGPRNVQPGPGRYIEKYNDVVIFYIVVEDSKVDEIVSAIIEASHTGNLGDGKIFISTIDDVIDITTKQKGEKCI</sequence>
<dbReference type="PROSITE" id="PS00638">
    <property type="entry name" value="PII_GLNB_CTER"/>
    <property type="match status" value="1"/>
</dbReference>
<dbReference type="SUPFAM" id="SSF54913">
    <property type="entry name" value="GlnB-like"/>
    <property type="match status" value="1"/>
</dbReference>
<dbReference type="GO" id="GO:0005524">
    <property type="term" value="F:ATP binding"/>
    <property type="evidence" value="ECO:0007669"/>
    <property type="project" value="TreeGrafter"/>
</dbReference>
<keyword evidence="4" id="KW-1185">Reference proteome</keyword>
<dbReference type="Proteomes" id="UP000185062">
    <property type="component" value="Unassembled WGS sequence"/>
</dbReference>
<reference evidence="3 4" key="1">
    <citation type="submission" date="2016-12" db="EMBL/GenBank/DDBJ databases">
        <authorList>
            <person name="Song W.-J."/>
            <person name="Kurnit D.M."/>
        </authorList>
    </citation>
    <scope>NUCLEOTIDE SEQUENCE [LARGE SCALE GENOMIC DNA]</scope>
    <source>
        <strain evidence="3 4">ATCC 49181</strain>
    </source>
</reference>
<name>A0A1N6FWF2_9PROT</name>
<proteinExistence type="inferred from homology"/>
<dbReference type="PRINTS" id="PR00340">
    <property type="entry name" value="PIIGLNB"/>
</dbReference>
<dbReference type="InterPro" id="IPR017918">
    <property type="entry name" value="N-reg_PII_CS"/>
</dbReference>
<organism evidence="3 4">
    <name type="scientific">Nitrosomonas cryotolerans ATCC 49181</name>
    <dbReference type="NCBI Taxonomy" id="1131553"/>
    <lineage>
        <taxon>Bacteria</taxon>
        <taxon>Pseudomonadati</taxon>
        <taxon>Pseudomonadota</taxon>
        <taxon>Betaproteobacteria</taxon>
        <taxon>Nitrosomonadales</taxon>
        <taxon>Nitrosomonadaceae</taxon>
        <taxon>Nitrosomonas</taxon>
    </lineage>
</organism>
<dbReference type="Gene3D" id="3.30.70.120">
    <property type="match status" value="1"/>
</dbReference>
<accession>A0A1N6FWF2</accession>
<dbReference type="RefSeq" id="WP_028461996.1">
    <property type="nucleotide sequence ID" value="NZ_FSRO01000001.1"/>
</dbReference>
<dbReference type="GO" id="GO:0005829">
    <property type="term" value="C:cytosol"/>
    <property type="evidence" value="ECO:0007669"/>
    <property type="project" value="TreeGrafter"/>
</dbReference>
<comment type="similarity">
    <text evidence="2">Belongs to the P(II) protein family.</text>
</comment>
<evidence type="ECO:0000313" key="4">
    <source>
        <dbReference type="Proteomes" id="UP000185062"/>
    </source>
</evidence>
<keyword evidence="1" id="KW-0597">Phosphoprotein</keyword>
<dbReference type="Pfam" id="PF00543">
    <property type="entry name" value="P-II"/>
    <property type="match status" value="1"/>
</dbReference>
<dbReference type="eggNOG" id="COG0347">
    <property type="taxonomic scope" value="Bacteria"/>
</dbReference>
<dbReference type="PANTHER" id="PTHR30115:SF11">
    <property type="entry name" value="NITROGEN REGULATORY PROTEIN P-II HOMOLOG"/>
    <property type="match status" value="1"/>
</dbReference>
<dbReference type="STRING" id="44575.SAMN05216419_103321"/>
<dbReference type="AlphaFoldDB" id="A0A1N6FWF2"/>
<dbReference type="GO" id="GO:0030234">
    <property type="term" value="F:enzyme regulator activity"/>
    <property type="evidence" value="ECO:0007669"/>
    <property type="project" value="InterPro"/>
</dbReference>
<feature type="modified residue" description="O-UMP-tyrosine" evidence="1">
    <location>
        <position position="50"/>
    </location>
</feature>
<dbReference type="InterPro" id="IPR011322">
    <property type="entry name" value="N-reg_PII-like_a/b"/>
</dbReference>
<dbReference type="GO" id="GO:0006808">
    <property type="term" value="P:regulation of nitrogen utilization"/>
    <property type="evidence" value="ECO:0007669"/>
    <property type="project" value="InterPro"/>
</dbReference>
<dbReference type="PANTHER" id="PTHR30115">
    <property type="entry name" value="NITROGEN REGULATORY PROTEIN P-II"/>
    <property type="match status" value="1"/>
</dbReference>
<gene>
    <name evidence="3" type="ORF">SAMN02743940_0437</name>
</gene>
<evidence type="ECO:0000256" key="2">
    <source>
        <dbReference type="RuleBase" id="RU003936"/>
    </source>
</evidence>
<dbReference type="SMART" id="SM00938">
    <property type="entry name" value="P-II"/>
    <property type="match status" value="1"/>
</dbReference>
<dbReference type="EMBL" id="FSRO01000001">
    <property type="protein sequence ID" value="SIN99676.1"/>
    <property type="molecule type" value="Genomic_DNA"/>
</dbReference>
<dbReference type="PROSITE" id="PS51343">
    <property type="entry name" value="PII_GLNB_DOM"/>
    <property type="match status" value="1"/>
</dbReference>
<dbReference type="InterPro" id="IPR015867">
    <property type="entry name" value="N-reg_PII/ATP_PRibTrfase_C"/>
</dbReference>
<evidence type="ECO:0000313" key="3">
    <source>
        <dbReference type="EMBL" id="SIN99676.1"/>
    </source>
</evidence>